<name>F4Y1C3_9CYAN</name>
<dbReference type="InterPro" id="IPR011049">
    <property type="entry name" value="Serralysin-like_metalloprot_C"/>
</dbReference>
<dbReference type="HOGENOM" id="CLU_023784_3_1_3"/>
<protein>
    <submittedName>
        <fullName evidence="3">Hemolysin-type calcium-binding repeat protein</fullName>
    </submittedName>
</protein>
<dbReference type="SUPFAM" id="SSF51120">
    <property type="entry name" value="beta-Roll"/>
    <property type="match status" value="2"/>
</dbReference>
<comment type="subcellular location">
    <subcellularLocation>
        <location evidence="1">Secreted</location>
    </subcellularLocation>
</comment>
<keyword evidence="2" id="KW-0964">Secreted</keyword>
<accession>F4Y1C3</accession>
<dbReference type="Gene3D" id="2.150.10.10">
    <property type="entry name" value="Serralysin-like metalloprotease, C-terminal"/>
    <property type="match status" value="3"/>
</dbReference>
<sequence length="296" mass="31435">MLSGVKTMGNYIGNNANNYFQAHKEGWWIFKKWKSWTMTGNGGDDTLIGGPKNDTLYGNSGNDKLYGEGGNDYLDGWTGNDNMYGGSGNDTLLGYSGHDNLYGNSGNDKLYGESGNDYLDGWTGNDNMYGGSGNDTLLGYSGNDYLSGSSGHDSLKGESGHDTLLGGTGTDTLVGGSGNDILNGYGGTIGEYDILSGDYSSSQPGVQGSYDGADTFVLGNAFGAFYLGSGYATITDFYWSEGDKFEVYGSASDYSLSFQNWSGSSAKDTLIYYKNDLIGVVEDTTNVVTSADFNFV</sequence>
<evidence type="ECO:0000313" key="3">
    <source>
        <dbReference type="EMBL" id="EGJ29065.1"/>
    </source>
</evidence>
<gene>
    <name evidence="3" type="ORF">LYNGBM3L_66110</name>
</gene>
<reference evidence="4" key="1">
    <citation type="journal article" date="2011" name="Proc. Natl. Acad. Sci. U.S.A.">
        <title>Genomic insights into the physiology and ecology of the marine filamentous cyanobacterium Lyngbya majuscula.</title>
        <authorList>
            <person name="Jones A.C."/>
            <person name="Monroe E.A."/>
            <person name="Podell S."/>
            <person name="Hess W.R."/>
            <person name="Klages S."/>
            <person name="Esquenazi E."/>
            <person name="Niessen S."/>
            <person name="Hoover H."/>
            <person name="Rothmann M."/>
            <person name="Lasken R.S."/>
            <person name="Yates J.R.III."/>
            <person name="Reinhardt R."/>
            <person name="Kube M."/>
            <person name="Burkart M.D."/>
            <person name="Allen E.E."/>
            <person name="Dorrestein P.C."/>
            <person name="Gerwick W.H."/>
            <person name="Gerwick L."/>
        </authorList>
    </citation>
    <scope>NUCLEOTIDE SEQUENCE [LARGE SCALE GENOMIC DNA]</scope>
    <source>
        <strain evidence="4">3L</strain>
    </source>
</reference>
<dbReference type="Pfam" id="PF00353">
    <property type="entry name" value="HemolysinCabind"/>
    <property type="match status" value="4"/>
</dbReference>
<dbReference type="GO" id="GO:0005509">
    <property type="term" value="F:calcium ion binding"/>
    <property type="evidence" value="ECO:0007669"/>
    <property type="project" value="InterPro"/>
</dbReference>
<evidence type="ECO:0000256" key="2">
    <source>
        <dbReference type="ARBA" id="ARBA00022525"/>
    </source>
</evidence>
<evidence type="ECO:0000256" key="1">
    <source>
        <dbReference type="ARBA" id="ARBA00004613"/>
    </source>
</evidence>
<dbReference type="PANTHER" id="PTHR38340">
    <property type="entry name" value="S-LAYER PROTEIN"/>
    <property type="match status" value="1"/>
</dbReference>
<dbReference type="InterPro" id="IPR001343">
    <property type="entry name" value="Hemolysn_Ca-bd"/>
</dbReference>
<organism evidence="3 4">
    <name type="scientific">Moorena producens 3L</name>
    <dbReference type="NCBI Taxonomy" id="489825"/>
    <lineage>
        <taxon>Bacteria</taxon>
        <taxon>Bacillati</taxon>
        <taxon>Cyanobacteriota</taxon>
        <taxon>Cyanophyceae</taxon>
        <taxon>Coleofasciculales</taxon>
        <taxon>Coleofasciculaceae</taxon>
        <taxon>Moorena</taxon>
    </lineage>
</organism>
<dbReference type="InterPro" id="IPR018511">
    <property type="entry name" value="Hemolysin-typ_Ca-bd_CS"/>
</dbReference>
<evidence type="ECO:0000313" key="4">
    <source>
        <dbReference type="Proteomes" id="UP000003959"/>
    </source>
</evidence>
<proteinExistence type="predicted"/>
<dbReference type="GO" id="GO:0005576">
    <property type="term" value="C:extracellular region"/>
    <property type="evidence" value="ECO:0007669"/>
    <property type="project" value="UniProtKB-SubCell"/>
</dbReference>
<dbReference type="PRINTS" id="PR00313">
    <property type="entry name" value="CABNDNGRPT"/>
</dbReference>
<dbReference type="eggNOG" id="COG2931">
    <property type="taxonomic scope" value="Bacteria"/>
</dbReference>
<dbReference type="AlphaFoldDB" id="F4Y1C3"/>
<keyword evidence="4" id="KW-1185">Reference proteome</keyword>
<dbReference type="Proteomes" id="UP000003959">
    <property type="component" value="Unassembled WGS sequence"/>
</dbReference>
<dbReference type="InterPro" id="IPR050557">
    <property type="entry name" value="RTX_toxin/Mannuronan_C5-epim"/>
</dbReference>
<dbReference type="PANTHER" id="PTHR38340:SF1">
    <property type="entry name" value="S-LAYER PROTEIN"/>
    <property type="match status" value="1"/>
</dbReference>
<dbReference type="EMBL" id="GL890970">
    <property type="protein sequence ID" value="EGJ29065.1"/>
    <property type="molecule type" value="Genomic_DNA"/>
</dbReference>
<dbReference type="PROSITE" id="PS00330">
    <property type="entry name" value="HEMOLYSIN_CALCIUM"/>
    <property type="match status" value="2"/>
</dbReference>